<dbReference type="Pfam" id="PF00528">
    <property type="entry name" value="BPD_transp_1"/>
    <property type="match status" value="1"/>
</dbReference>
<keyword evidence="10" id="KW-1185">Reference proteome</keyword>
<evidence type="ECO:0000256" key="5">
    <source>
        <dbReference type="ARBA" id="ARBA00022989"/>
    </source>
</evidence>
<reference evidence="9 10" key="1">
    <citation type="submission" date="2020-08" db="EMBL/GenBank/DDBJ databases">
        <title>Genomic Encyclopedia of Type Strains, Phase IV (KMG-V): Genome sequencing to study the core and pangenomes of soil and plant-associated prokaryotes.</title>
        <authorList>
            <person name="Whitman W."/>
        </authorList>
    </citation>
    <scope>NUCLEOTIDE SEQUENCE [LARGE SCALE GENOMIC DNA]</scope>
    <source>
        <strain evidence="9 10">SRMrh-85</strain>
    </source>
</reference>
<dbReference type="EMBL" id="JACHVZ010000003">
    <property type="protein sequence ID" value="MBB2926638.1"/>
    <property type="molecule type" value="Genomic_DNA"/>
</dbReference>
<evidence type="ECO:0000256" key="3">
    <source>
        <dbReference type="ARBA" id="ARBA00022475"/>
    </source>
</evidence>
<feature type="transmembrane region" description="Helical" evidence="7">
    <location>
        <begin position="250"/>
        <end position="275"/>
    </location>
</feature>
<dbReference type="RefSeq" id="WP_110382834.1">
    <property type="nucleotide sequence ID" value="NZ_JACHVZ010000003.1"/>
</dbReference>
<dbReference type="SUPFAM" id="SSF161098">
    <property type="entry name" value="MetI-like"/>
    <property type="match status" value="1"/>
</dbReference>
<name>A0ABR6FHT1_9BURK</name>
<dbReference type="InterPro" id="IPR000515">
    <property type="entry name" value="MetI-like"/>
</dbReference>
<feature type="transmembrane region" description="Helical" evidence="7">
    <location>
        <begin position="197"/>
        <end position="218"/>
    </location>
</feature>
<gene>
    <name evidence="9" type="ORF">FHX59_001047</name>
</gene>
<keyword evidence="5 7" id="KW-1133">Transmembrane helix</keyword>
<dbReference type="PROSITE" id="PS50928">
    <property type="entry name" value="ABC_TM1"/>
    <property type="match status" value="1"/>
</dbReference>
<organism evidence="9 10">
    <name type="scientific">Paraburkholderia silvatlantica</name>
    <dbReference type="NCBI Taxonomy" id="321895"/>
    <lineage>
        <taxon>Bacteria</taxon>
        <taxon>Pseudomonadati</taxon>
        <taxon>Pseudomonadota</taxon>
        <taxon>Betaproteobacteria</taxon>
        <taxon>Burkholderiales</taxon>
        <taxon>Burkholderiaceae</taxon>
        <taxon>Paraburkholderia</taxon>
    </lineage>
</organism>
<feature type="domain" description="ABC transmembrane type-1" evidence="8">
    <location>
        <begin position="84"/>
        <end position="272"/>
    </location>
</feature>
<keyword evidence="6 7" id="KW-0472">Membrane</keyword>
<evidence type="ECO:0000256" key="1">
    <source>
        <dbReference type="ARBA" id="ARBA00004651"/>
    </source>
</evidence>
<comment type="caution">
    <text evidence="9">The sequence shown here is derived from an EMBL/GenBank/DDBJ whole genome shotgun (WGS) entry which is preliminary data.</text>
</comment>
<dbReference type="CDD" id="cd06261">
    <property type="entry name" value="TM_PBP2"/>
    <property type="match status" value="1"/>
</dbReference>
<comment type="subcellular location">
    <subcellularLocation>
        <location evidence="1 7">Cell membrane</location>
        <topology evidence="1 7">Multi-pass membrane protein</topology>
    </subcellularLocation>
</comment>
<evidence type="ECO:0000256" key="7">
    <source>
        <dbReference type="RuleBase" id="RU363032"/>
    </source>
</evidence>
<dbReference type="PANTHER" id="PTHR43386">
    <property type="entry name" value="OLIGOPEPTIDE TRANSPORT SYSTEM PERMEASE PROTEIN APPC"/>
    <property type="match status" value="1"/>
</dbReference>
<evidence type="ECO:0000313" key="9">
    <source>
        <dbReference type="EMBL" id="MBB2926638.1"/>
    </source>
</evidence>
<keyword evidence="2 7" id="KW-0813">Transport</keyword>
<evidence type="ECO:0000313" key="10">
    <source>
        <dbReference type="Proteomes" id="UP000533533"/>
    </source>
</evidence>
<feature type="transmembrane region" description="Helical" evidence="7">
    <location>
        <begin position="132"/>
        <end position="157"/>
    </location>
</feature>
<evidence type="ECO:0000256" key="6">
    <source>
        <dbReference type="ARBA" id="ARBA00023136"/>
    </source>
</evidence>
<sequence length="287" mass="30121">MSDLTLTRAGTRIWRRIAQSPGLSAGVVLLVAICVLAAGAPYFTHNDPLDMVGTPFTWPGTDPSFLLGTDMMGRDMFSGIAFGARVSLEIGVAAGLLATLAGWLVGAAAGFYGGLVDDLTMRVADLFQTMPALLFTIVLVVVVHPSVTTIVVGVALTNWPQVARLVRADALRVSRAEYVQAATVIGMSRPRIVITHVLPNVATTAIVMLSILAGNAILTEAVLSFLGLGDPNVVTWGSMIGSGREALQTAWYMTALPGCAVLVTVLSLNLIGNGLNDLVNPRRRGAL</sequence>
<dbReference type="InterPro" id="IPR050366">
    <property type="entry name" value="BP-dependent_transpt_permease"/>
</dbReference>
<dbReference type="Proteomes" id="UP000533533">
    <property type="component" value="Unassembled WGS sequence"/>
</dbReference>
<proteinExistence type="inferred from homology"/>
<comment type="similarity">
    <text evidence="7">Belongs to the binding-protein-dependent transport system permease family.</text>
</comment>
<dbReference type="InterPro" id="IPR035906">
    <property type="entry name" value="MetI-like_sf"/>
</dbReference>
<dbReference type="PANTHER" id="PTHR43386:SF1">
    <property type="entry name" value="D,D-DIPEPTIDE TRANSPORT SYSTEM PERMEASE PROTEIN DDPC-RELATED"/>
    <property type="match status" value="1"/>
</dbReference>
<keyword evidence="3" id="KW-1003">Cell membrane</keyword>
<accession>A0ABR6FHT1</accession>
<keyword evidence="4 7" id="KW-0812">Transmembrane</keyword>
<evidence type="ECO:0000256" key="2">
    <source>
        <dbReference type="ARBA" id="ARBA00022448"/>
    </source>
</evidence>
<feature type="transmembrane region" description="Helical" evidence="7">
    <location>
        <begin position="90"/>
        <end position="112"/>
    </location>
</feature>
<evidence type="ECO:0000259" key="8">
    <source>
        <dbReference type="PROSITE" id="PS50928"/>
    </source>
</evidence>
<dbReference type="Gene3D" id="1.10.3720.10">
    <property type="entry name" value="MetI-like"/>
    <property type="match status" value="1"/>
</dbReference>
<evidence type="ECO:0000256" key="4">
    <source>
        <dbReference type="ARBA" id="ARBA00022692"/>
    </source>
</evidence>
<protein>
    <submittedName>
        <fullName evidence="9">Peptide/nickel transport system permease protein</fullName>
    </submittedName>
</protein>
<feature type="transmembrane region" description="Helical" evidence="7">
    <location>
        <begin position="21"/>
        <end position="44"/>
    </location>
</feature>